<organism evidence="3">
    <name type="scientific">Saccharum hybrid cultivar R570</name>
    <dbReference type="NCBI Taxonomy" id="131158"/>
    <lineage>
        <taxon>Eukaryota</taxon>
        <taxon>Viridiplantae</taxon>
        <taxon>Streptophyta</taxon>
        <taxon>Embryophyta</taxon>
        <taxon>Tracheophyta</taxon>
        <taxon>Spermatophyta</taxon>
        <taxon>Magnoliopsida</taxon>
        <taxon>Liliopsida</taxon>
        <taxon>Poales</taxon>
        <taxon>Poaceae</taxon>
        <taxon>PACMAD clade</taxon>
        <taxon>Panicoideae</taxon>
        <taxon>Andropogonodae</taxon>
        <taxon>Andropogoneae</taxon>
        <taxon>Saccharinae</taxon>
        <taxon>Saccharum</taxon>
        <taxon>Saccharum officinarum species complex</taxon>
    </lineage>
</organism>
<feature type="compositionally biased region" description="Polar residues" evidence="1">
    <location>
        <begin position="1"/>
        <end position="11"/>
    </location>
</feature>
<dbReference type="PANTHER" id="PTHR46610:SF7">
    <property type="entry name" value="OS02G0216300 PROTEIN"/>
    <property type="match status" value="1"/>
</dbReference>
<feature type="transmembrane region" description="Helical" evidence="2">
    <location>
        <begin position="99"/>
        <end position="118"/>
    </location>
</feature>
<feature type="transmembrane region" description="Helical" evidence="2">
    <location>
        <begin position="65"/>
        <end position="87"/>
    </location>
</feature>
<protein>
    <submittedName>
        <fullName evidence="3">Uncharacterized protein</fullName>
    </submittedName>
</protein>
<name>A0A059Q1X6_9POAL</name>
<accession>A0A059Q1X6</accession>
<keyword evidence="2" id="KW-0472">Membrane</keyword>
<dbReference type="Pfam" id="PF20100">
    <property type="entry name" value="DUF6490"/>
    <property type="match status" value="1"/>
</dbReference>
<reference evidence="3" key="1">
    <citation type="submission" date="2013-05" db="EMBL/GenBank/DDBJ databases">
        <title>Building the sugarcane genome for biotechnology and identifying evolutionary trends.</title>
        <authorList>
            <person name="De Setta N."/>
            <person name="Monteiro-Vitorello C.B."/>
            <person name="Metcalfe C.J."/>
            <person name="Cruz G.M.Q."/>
            <person name="Del Bem L.E."/>
            <person name="Vicentini R."/>
            <person name="Nogueira F.T.S."/>
            <person name="Campos R.A."/>
            <person name="Nunes S.L."/>
            <person name="Turrini P.C.G."/>
            <person name="Vieira A.P."/>
            <person name="Cruz E.A.O."/>
            <person name="Correa T.C.S."/>
            <person name="Hotta C.T."/>
            <person name="de Mello-Varani A."/>
            <person name="Vautrin S."/>
            <person name="Trindade A.S."/>
            <person name="Vilela M.M."/>
            <person name="Horta C.L."/>
            <person name="Sato P.M."/>
            <person name="de Andrade R.F."/>
            <person name="Nishiyama M.Y."/>
            <person name="Cardoso-Silva C.B."/>
            <person name="Scortecci K.C."/>
            <person name="Garcia A.A.F."/>
            <person name="Carneiro M.S."/>
            <person name="Kim C."/>
            <person name="Paterson A.H."/>
            <person name="Berges H."/>
            <person name="D'Hont A."/>
            <person name="de-Souza A.P."/>
            <person name="Souza G.M."/>
            <person name="Vincentz M."/>
            <person name="Kitajima J.P."/>
            <person name="Van Sluys M.-A."/>
        </authorList>
    </citation>
    <scope>NUCLEOTIDE SEQUENCE</scope>
</reference>
<proteinExistence type="predicted"/>
<sequence length="143" mass="16071">MASEQQKQKQSMAEALLKRPLVQPPEPEDREGEGASTSPATMIGFMFLTFNSAMAVSFWHGGFGAVSFLLFSFLDLGMLFHCLRLYARTPPGSAPRESLKMAAWLLATMLTVTFFQLLELWFLMTTGKTENPILDFQKPRRMG</sequence>
<dbReference type="InterPro" id="IPR045501">
    <property type="entry name" value="DUF6490"/>
</dbReference>
<dbReference type="AlphaFoldDB" id="A0A059Q1X6"/>
<keyword evidence="2" id="KW-1133">Transmembrane helix</keyword>
<evidence type="ECO:0000256" key="2">
    <source>
        <dbReference type="SAM" id="Phobius"/>
    </source>
</evidence>
<keyword evidence="2" id="KW-0812">Transmembrane</keyword>
<dbReference type="EMBL" id="KF184961">
    <property type="protein sequence ID" value="AGT17433.1"/>
    <property type="molecule type" value="Genomic_DNA"/>
</dbReference>
<evidence type="ECO:0000256" key="1">
    <source>
        <dbReference type="SAM" id="MobiDB-lite"/>
    </source>
</evidence>
<evidence type="ECO:0000313" key="3">
    <source>
        <dbReference type="EMBL" id="AGT17433.1"/>
    </source>
</evidence>
<dbReference type="PANTHER" id="PTHR46610">
    <property type="entry name" value="OS05G0181300 PROTEIN"/>
    <property type="match status" value="1"/>
</dbReference>
<feature type="region of interest" description="Disordered" evidence="1">
    <location>
        <begin position="1"/>
        <end position="37"/>
    </location>
</feature>
<gene>
    <name evidence="3" type="ORF">SHCRBa_151_D24_F_80</name>
</gene>